<dbReference type="PANTHER" id="PTHR11802:SF489">
    <property type="entry name" value="CARBOXYPEPTIDASE"/>
    <property type="match status" value="1"/>
</dbReference>
<accession>A0A2P6VNN7</accession>
<dbReference type="InterPro" id="IPR018202">
    <property type="entry name" value="Ser_caboxypep_ser_AS"/>
</dbReference>
<evidence type="ECO:0000313" key="3">
    <source>
        <dbReference type="EMBL" id="PSC75722.1"/>
    </source>
</evidence>
<keyword evidence="2" id="KW-0378">Hydrolase</keyword>
<dbReference type="InterPro" id="IPR001563">
    <property type="entry name" value="Peptidase_S10"/>
</dbReference>
<dbReference type="PANTHER" id="PTHR11802">
    <property type="entry name" value="SERINE PROTEASE FAMILY S10 SERINE CARBOXYPEPTIDASE"/>
    <property type="match status" value="1"/>
</dbReference>
<organism evidence="3 4">
    <name type="scientific">Micractinium conductrix</name>
    <dbReference type="NCBI Taxonomy" id="554055"/>
    <lineage>
        <taxon>Eukaryota</taxon>
        <taxon>Viridiplantae</taxon>
        <taxon>Chlorophyta</taxon>
        <taxon>core chlorophytes</taxon>
        <taxon>Trebouxiophyceae</taxon>
        <taxon>Chlorellales</taxon>
        <taxon>Chlorellaceae</taxon>
        <taxon>Chlorella clade</taxon>
        <taxon>Micractinium</taxon>
    </lineage>
</organism>
<dbReference type="GO" id="GO:0004185">
    <property type="term" value="F:serine-type carboxypeptidase activity"/>
    <property type="evidence" value="ECO:0007669"/>
    <property type="project" value="UniProtKB-UniRule"/>
</dbReference>
<evidence type="ECO:0000256" key="1">
    <source>
        <dbReference type="ARBA" id="ARBA00009431"/>
    </source>
</evidence>
<dbReference type="AlphaFoldDB" id="A0A2P6VNN7"/>
<dbReference type="Pfam" id="PF00450">
    <property type="entry name" value="Peptidase_S10"/>
    <property type="match status" value="2"/>
</dbReference>
<dbReference type="EMBL" id="LHPF02000002">
    <property type="protein sequence ID" value="PSC75722.1"/>
    <property type="molecule type" value="Genomic_DNA"/>
</dbReference>
<dbReference type="InterPro" id="IPR029058">
    <property type="entry name" value="AB_hydrolase_fold"/>
</dbReference>
<reference evidence="3 4" key="1">
    <citation type="journal article" date="2018" name="Plant J.">
        <title>Genome sequences of Chlorella sorokiniana UTEX 1602 and Micractinium conductrix SAG 241.80: implications to maltose excretion by a green alga.</title>
        <authorList>
            <person name="Arriola M.B."/>
            <person name="Velmurugan N."/>
            <person name="Zhang Y."/>
            <person name="Plunkett M.H."/>
            <person name="Hondzo H."/>
            <person name="Barney B.M."/>
        </authorList>
    </citation>
    <scope>NUCLEOTIDE SEQUENCE [LARGE SCALE GENOMIC DNA]</scope>
    <source>
        <strain evidence="3 4">SAG 241.80</strain>
    </source>
</reference>
<dbReference type="OrthoDB" id="443318at2759"/>
<dbReference type="SUPFAM" id="SSF53474">
    <property type="entry name" value="alpha/beta-Hydrolases"/>
    <property type="match status" value="1"/>
</dbReference>
<dbReference type="PRINTS" id="PR00724">
    <property type="entry name" value="CRBOXYPTASEC"/>
</dbReference>
<name>A0A2P6VNN7_9CHLO</name>
<protein>
    <recommendedName>
        <fullName evidence="2">Carboxypeptidase</fullName>
        <ecNumber evidence="2">3.4.16.-</ecNumber>
    </recommendedName>
</protein>
<proteinExistence type="inferred from homology"/>
<sequence>MIYLDAPAGVGFSASNSSADDTASDKGLAADVVAFLLEWRKLYPALQGNPLWLAGESYASHYVPHITLRLLKHNEAAVEAERFDFRGFLLGNPSTDPLYDNEGRLTYWWSHGLISQNVKKEVEHSCDFEEVIITPDIEVKTRKESKACRKAVQDAISEMGPINIQNDALHANTSGELDWAYKGCTEGVTFKYSVDDQLDSMLPLHRQIMETAPKLHILIYTGDADGLVPLTGTRRWVFELGTEEGKKKKTHWRHWEDKRGQVGGYFEEYEGFTFATVRRAGHEAPYTAKERTFYVYKTWLSVRDIV</sequence>
<gene>
    <name evidence="3" type="ORF">C2E20_1017</name>
</gene>
<evidence type="ECO:0000313" key="4">
    <source>
        <dbReference type="Proteomes" id="UP000239649"/>
    </source>
</evidence>
<dbReference type="EC" id="3.4.16.-" evidence="2"/>
<keyword evidence="2" id="KW-0121">Carboxypeptidase</keyword>
<evidence type="ECO:0000256" key="2">
    <source>
        <dbReference type="RuleBase" id="RU361156"/>
    </source>
</evidence>
<dbReference type="Proteomes" id="UP000239649">
    <property type="component" value="Unassembled WGS sequence"/>
</dbReference>
<dbReference type="GO" id="GO:0006508">
    <property type="term" value="P:proteolysis"/>
    <property type="evidence" value="ECO:0007669"/>
    <property type="project" value="UniProtKB-KW"/>
</dbReference>
<comment type="caution">
    <text evidence="3">The sequence shown here is derived from an EMBL/GenBank/DDBJ whole genome shotgun (WGS) entry which is preliminary data.</text>
</comment>
<comment type="similarity">
    <text evidence="1 2">Belongs to the peptidase S10 family.</text>
</comment>
<dbReference type="PROSITE" id="PS00131">
    <property type="entry name" value="CARBOXYPEPT_SER_SER"/>
    <property type="match status" value="1"/>
</dbReference>
<keyword evidence="2" id="KW-0645">Protease</keyword>
<dbReference type="STRING" id="554055.A0A2P6VNN7"/>
<dbReference type="Gene3D" id="3.40.50.1820">
    <property type="entry name" value="alpha/beta hydrolase"/>
    <property type="match status" value="2"/>
</dbReference>
<keyword evidence="4" id="KW-1185">Reference proteome</keyword>